<dbReference type="Proteomes" id="UP000631114">
    <property type="component" value="Unassembled WGS sequence"/>
</dbReference>
<dbReference type="Pfam" id="PF01263">
    <property type="entry name" value="Aldose_epim"/>
    <property type="match status" value="1"/>
</dbReference>
<dbReference type="AlphaFoldDB" id="A0A835M7L3"/>
<dbReference type="GO" id="GO:0006006">
    <property type="term" value="P:glucose metabolic process"/>
    <property type="evidence" value="ECO:0007669"/>
    <property type="project" value="TreeGrafter"/>
</dbReference>
<protein>
    <submittedName>
        <fullName evidence="1">Uncharacterized protein</fullName>
    </submittedName>
</protein>
<dbReference type="GO" id="GO:0004034">
    <property type="term" value="F:aldose 1-epimerase activity"/>
    <property type="evidence" value="ECO:0007669"/>
    <property type="project" value="TreeGrafter"/>
</dbReference>
<reference evidence="1 2" key="1">
    <citation type="submission" date="2020-10" db="EMBL/GenBank/DDBJ databases">
        <title>The Coptis chinensis genome and diversification of protoberbering-type alkaloids.</title>
        <authorList>
            <person name="Wang B."/>
            <person name="Shu S."/>
            <person name="Song C."/>
            <person name="Liu Y."/>
        </authorList>
    </citation>
    <scope>NUCLEOTIDE SEQUENCE [LARGE SCALE GENOMIC DNA]</scope>
    <source>
        <strain evidence="1">HL-2020</strain>
        <tissue evidence="1">Leaf</tissue>
    </source>
</reference>
<dbReference type="GO" id="GO:0030246">
    <property type="term" value="F:carbohydrate binding"/>
    <property type="evidence" value="ECO:0007669"/>
    <property type="project" value="InterPro"/>
</dbReference>
<organism evidence="1 2">
    <name type="scientific">Coptis chinensis</name>
    <dbReference type="NCBI Taxonomy" id="261450"/>
    <lineage>
        <taxon>Eukaryota</taxon>
        <taxon>Viridiplantae</taxon>
        <taxon>Streptophyta</taxon>
        <taxon>Embryophyta</taxon>
        <taxon>Tracheophyta</taxon>
        <taxon>Spermatophyta</taxon>
        <taxon>Magnoliopsida</taxon>
        <taxon>Ranunculales</taxon>
        <taxon>Ranunculaceae</taxon>
        <taxon>Coptidoideae</taxon>
        <taxon>Coptis</taxon>
    </lineage>
</organism>
<dbReference type="InterPro" id="IPR008183">
    <property type="entry name" value="Aldose_1/G6P_1-epimerase"/>
</dbReference>
<name>A0A835M7L3_9MAGN</name>
<dbReference type="PANTHER" id="PTHR10091:SF0">
    <property type="entry name" value="GALACTOSE MUTAROTASE"/>
    <property type="match status" value="1"/>
</dbReference>
<dbReference type="InterPro" id="IPR011013">
    <property type="entry name" value="Gal_mutarotase_sf_dom"/>
</dbReference>
<accession>A0A835M7L3</accession>
<sequence>MEETSSVFNGKLNILVPSSSRKIDSYSKLFAESIGTSTLPGQSYLQPCSFLFVVGGKIGFGDVIWRVKKFKQDGPAPYITFAYRNVDGEQGFPGVVAAYVTYMLYGNQKLSVIMKAIALNKATPINLAQHTY</sequence>
<dbReference type="InterPro" id="IPR014718">
    <property type="entry name" value="GH-type_carb-bd"/>
</dbReference>
<evidence type="ECO:0000313" key="1">
    <source>
        <dbReference type="EMBL" id="KAF9622688.1"/>
    </source>
</evidence>
<keyword evidence="2" id="KW-1185">Reference proteome</keyword>
<dbReference type="PANTHER" id="PTHR10091">
    <property type="entry name" value="ALDOSE-1-EPIMERASE"/>
    <property type="match status" value="1"/>
</dbReference>
<dbReference type="SUPFAM" id="SSF74650">
    <property type="entry name" value="Galactose mutarotase-like"/>
    <property type="match status" value="1"/>
</dbReference>
<dbReference type="EMBL" id="JADFTS010000002">
    <property type="protein sequence ID" value="KAF9622688.1"/>
    <property type="molecule type" value="Genomic_DNA"/>
</dbReference>
<dbReference type="OrthoDB" id="274691at2759"/>
<comment type="caution">
    <text evidence="1">The sequence shown here is derived from an EMBL/GenBank/DDBJ whole genome shotgun (WGS) entry which is preliminary data.</text>
</comment>
<evidence type="ECO:0000313" key="2">
    <source>
        <dbReference type="Proteomes" id="UP000631114"/>
    </source>
</evidence>
<dbReference type="GO" id="GO:0033499">
    <property type="term" value="P:galactose catabolic process via UDP-galactose, Leloir pathway"/>
    <property type="evidence" value="ECO:0007669"/>
    <property type="project" value="TreeGrafter"/>
</dbReference>
<dbReference type="Gene3D" id="2.70.98.10">
    <property type="match status" value="1"/>
</dbReference>
<proteinExistence type="predicted"/>
<gene>
    <name evidence="1" type="ORF">IFM89_032609</name>
</gene>